<organism evidence="7 8">
    <name type="scientific">Hermetia illucens</name>
    <name type="common">Black soldier fly</name>
    <dbReference type="NCBI Taxonomy" id="343691"/>
    <lineage>
        <taxon>Eukaryota</taxon>
        <taxon>Metazoa</taxon>
        <taxon>Ecdysozoa</taxon>
        <taxon>Arthropoda</taxon>
        <taxon>Hexapoda</taxon>
        <taxon>Insecta</taxon>
        <taxon>Pterygota</taxon>
        <taxon>Neoptera</taxon>
        <taxon>Endopterygota</taxon>
        <taxon>Diptera</taxon>
        <taxon>Brachycera</taxon>
        <taxon>Stratiomyomorpha</taxon>
        <taxon>Stratiomyidae</taxon>
        <taxon>Hermetiinae</taxon>
        <taxon>Hermetia</taxon>
    </lineage>
</organism>
<dbReference type="InterPro" id="IPR000172">
    <property type="entry name" value="GMC_OxRdtase_N"/>
</dbReference>
<keyword evidence="4 5" id="KW-0274">FAD</keyword>
<evidence type="ECO:0000313" key="7">
    <source>
        <dbReference type="EMBL" id="CAD7085291.1"/>
    </source>
</evidence>
<dbReference type="Gene3D" id="3.30.560.10">
    <property type="entry name" value="Glucose Oxidase, domain 3"/>
    <property type="match status" value="1"/>
</dbReference>
<dbReference type="InterPro" id="IPR036188">
    <property type="entry name" value="FAD/NAD-bd_sf"/>
</dbReference>
<reference evidence="7 8" key="1">
    <citation type="submission" date="2020-11" db="EMBL/GenBank/DDBJ databases">
        <authorList>
            <person name="Wallbank WR R."/>
            <person name="Pardo Diaz C."/>
            <person name="Kozak K."/>
            <person name="Martin S."/>
            <person name="Jiggins C."/>
            <person name="Moest M."/>
            <person name="Warren A I."/>
            <person name="Generalovic N T."/>
            <person name="Byers J.R.P. K."/>
            <person name="Montejo-Kovacevich G."/>
            <person name="Yen C E."/>
        </authorList>
    </citation>
    <scope>NUCLEOTIDE SEQUENCE [LARGE SCALE GENOMIC DNA]</scope>
</reference>
<name>A0A7R8YV03_HERIL</name>
<dbReference type="PROSITE" id="PS00624">
    <property type="entry name" value="GMC_OXRED_2"/>
    <property type="match status" value="1"/>
</dbReference>
<dbReference type="Gene3D" id="3.50.50.60">
    <property type="entry name" value="FAD/NAD(P)-binding domain"/>
    <property type="match status" value="1"/>
</dbReference>
<dbReference type="InParanoid" id="A0A7R8YV03"/>
<comment type="similarity">
    <text evidence="2">Belongs to the GMC oxidoreductase family.</text>
</comment>
<protein>
    <recommendedName>
        <fullName evidence="6">Glucose-methanol-choline oxidoreductase N-terminal domain-containing protein</fullName>
    </recommendedName>
</protein>
<dbReference type="OrthoDB" id="269227at2759"/>
<dbReference type="SUPFAM" id="SSF51905">
    <property type="entry name" value="FAD/NAD(P)-binding domain"/>
    <property type="match status" value="1"/>
</dbReference>
<dbReference type="Pfam" id="PF00732">
    <property type="entry name" value="GMC_oxred_N"/>
    <property type="match status" value="1"/>
</dbReference>
<evidence type="ECO:0000256" key="4">
    <source>
        <dbReference type="ARBA" id="ARBA00022827"/>
    </source>
</evidence>
<keyword evidence="8" id="KW-1185">Reference proteome</keyword>
<dbReference type="EMBL" id="LR899011">
    <property type="protein sequence ID" value="CAD7085291.1"/>
    <property type="molecule type" value="Genomic_DNA"/>
</dbReference>
<dbReference type="Proteomes" id="UP000594454">
    <property type="component" value="Chromosome 3"/>
</dbReference>
<dbReference type="InterPro" id="IPR012132">
    <property type="entry name" value="GMC_OxRdtase"/>
</dbReference>
<evidence type="ECO:0000256" key="5">
    <source>
        <dbReference type="PIRSR" id="PIRSR000137-2"/>
    </source>
</evidence>
<comment type="cofactor">
    <cofactor evidence="1 5">
        <name>FAD</name>
        <dbReference type="ChEBI" id="CHEBI:57692"/>
    </cofactor>
</comment>
<proteinExistence type="inferred from homology"/>
<evidence type="ECO:0000256" key="1">
    <source>
        <dbReference type="ARBA" id="ARBA00001974"/>
    </source>
</evidence>
<dbReference type="GO" id="GO:0016614">
    <property type="term" value="F:oxidoreductase activity, acting on CH-OH group of donors"/>
    <property type="evidence" value="ECO:0007669"/>
    <property type="project" value="InterPro"/>
</dbReference>
<feature type="domain" description="Glucose-methanol-choline oxidoreductase N-terminal" evidence="6">
    <location>
        <begin position="307"/>
        <end position="321"/>
    </location>
</feature>
<feature type="binding site" evidence="5">
    <location>
        <begin position="536"/>
        <end position="537"/>
    </location>
    <ligand>
        <name>FAD</name>
        <dbReference type="ChEBI" id="CHEBI:57692"/>
    </ligand>
</feature>
<evidence type="ECO:0000313" key="8">
    <source>
        <dbReference type="Proteomes" id="UP000594454"/>
    </source>
</evidence>
<gene>
    <name evidence="7" type="ORF">HERILL_LOCUS8142</name>
</gene>
<dbReference type="InterPro" id="IPR007867">
    <property type="entry name" value="GMC_OxRtase_C"/>
</dbReference>
<dbReference type="PANTHER" id="PTHR11552:SF147">
    <property type="entry name" value="CHOLINE DEHYDROGENASE, MITOCHONDRIAL"/>
    <property type="match status" value="1"/>
</dbReference>
<evidence type="ECO:0000256" key="2">
    <source>
        <dbReference type="ARBA" id="ARBA00010790"/>
    </source>
</evidence>
<evidence type="ECO:0000256" key="3">
    <source>
        <dbReference type="ARBA" id="ARBA00022630"/>
    </source>
</evidence>
<evidence type="ECO:0000259" key="6">
    <source>
        <dbReference type="PROSITE" id="PS00624"/>
    </source>
</evidence>
<sequence>MDFLTSACAARSLGPANTLINTFLSTMIAIHCNISTTQIWPKDYGEHALVYGLDDYDYVIIGAGSAGSVVAGRLAENIDSKILLIEAGGNTFIENEIPGLAFSTFGSEVDWNYPTRSNKNYCLGMKDETCIWNKGKLLGGSHSINAMLYLRGNPRDYQDWVNEGNPAWSWNDIQYYFQKTEKFKGNQSGVHGTYGPMNVETYRGPKLDEFMFMKAAKELGYNAVEDFSAGPYLGFGRVYGTLKNGRRMTTAKAFLTQKRPNLHIIKHAVARKIKFTRKLKAETVSFVYKGRYQMEVKARKEIILCAGSIETPKLLMLSGLGPRIHLKALGLPVIKNLPVGNNLQDHVRVDLFFKLKIKQTLGMDSEFLDSVYSQWVYRNGPFGKPGLDITGFINTDGVGLYPDIQLILSRIDNITAFQPNWKPYILQSFENQIHPPDTIFFISVILVRPRSRGLVRLQSLDYRHNPFILPNYFQDADDMRRLVRGIHKVLEFPNTPILNDFDAEFLRPNLPTCDEHEYQSTRYWKCYSRYMTNTVWHPCGTAKMGPRNSKSAVVDSELRVHGVKGLRIIDASVMPNLVSSNINAAVIMIGEKGADLVKTDKTI</sequence>
<dbReference type="AlphaFoldDB" id="A0A7R8YV03"/>
<dbReference type="GO" id="GO:0050660">
    <property type="term" value="F:flavin adenine dinucleotide binding"/>
    <property type="evidence" value="ECO:0007669"/>
    <property type="project" value="InterPro"/>
</dbReference>
<keyword evidence="3" id="KW-0285">Flavoprotein</keyword>
<dbReference type="SUPFAM" id="SSF54373">
    <property type="entry name" value="FAD-linked reductases, C-terminal domain"/>
    <property type="match status" value="1"/>
</dbReference>
<dbReference type="PANTHER" id="PTHR11552">
    <property type="entry name" value="GLUCOSE-METHANOL-CHOLINE GMC OXIDOREDUCTASE"/>
    <property type="match status" value="1"/>
</dbReference>
<accession>A0A7R8YV03</accession>
<dbReference type="PIRSF" id="PIRSF000137">
    <property type="entry name" value="Alcohol_oxidase"/>
    <property type="match status" value="1"/>
</dbReference>
<dbReference type="Pfam" id="PF05199">
    <property type="entry name" value="GMC_oxred_C"/>
    <property type="match status" value="1"/>
</dbReference>